<evidence type="ECO:0000259" key="9">
    <source>
        <dbReference type="Pfam" id="PF23878"/>
    </source>
</evidence>
<dbReference type="InterPro" id="IPR056166">
    <property type="entry name" value="TPR_ELP1"/>
</dbReference>
<evidence type="ECO:0000256" key="1">
    <source>
        <dbReference type="ARBA" id="ARBA00005043"/>
    </source>
</evidence>
<dbReference type="Pfam" id="PF23936">
    <property type="entry name" value="HB_ELP1"/>
    <property type="match status" value="1"/>
</dbReference>
<sequence>MRNLKNVRLAEVQLQNELPLTATAWDTASDAVISTFGPTETNAVIELRRKRQDAYFSEPVGADVFECIASWDAPCPLPDLPCDRVLSLHYFADNLTACLVLEGGDIVIVREEPLPGEDKIEIVGSVDVGISAAAWSPDEELLALTTRANTFLYMTREFENVAEITFTPDDLKASQHVSVGWGKRETQFQGKRAKALRDPTVPEKVDAGNLSSNDDGKTTITWRGDGAYVAVNSVEAGTRRVIRVYSREGTLDSVSEPVDGLEGALCWRPSGNLIAGIQRLDDRVDVVFFERNGLRHGEFTLRLTEKEKSSCASDIQLIWNIDSTVLAVQFKDRIQLWTTGNYHYYLKQEVYVTVNPEYPHYFAFKWHQEKALRFVTGASESILDAEFVFDVSHGSTIVPNDVGAVAVIDGKTLKLTPLRLSGVPPPMAHNELALDSNIVDVAFSKSGTRIAILMKDHFSVFLWSLKTRPVASPIFESSYPLSDASDSRPRQIAFINENEVYILKSNGPNNTTIERTALETRTTKIAYQAADSEQLVSLLPALNHEALWASHINKHGQPVSYFAVTMPSTYEFEAVPYTQSPSADTYWAKAVQLSEDEHILISMTKNGALYANKTLLAKNCTSFLVTEAHVLFTTSQHLLKFVHLTKAENMDVPPDTPETDERCRSIERGSRLVSVIPSVFAVVLQAPRGNIETIYPRALVLAGIRSFIDRKNYRSAFLTCRSQMVDMNIIHDYAPEQFMESVTLFIEQVKRVDFIDEFLSRLSEEDVSETLYKDTLKTPKDDAAASNLGKVVTSPKASAKLSKVNRICDAFLAALDKRIDTNLHNLVTAHVCKSPPDLEAGLQLVARLRDQSSEQAEDAIEHMCFLSDAHRLYDNALGLYDLELTLLVAQQAQRDPREYLPFLRKLQQLPDLRRQFEIDSYLGRWTKALRHLHALNAHDELRAYAIKHVLYKDAIDLYKYQQEQLYDITHLYADYLYDQSKYKEAGIAYESLSLYTDAYKCYQLAHLWRESLYCAMMVPLSEEELNSHALALATTLTEESRDYVSAAHIHAEHLHDIPVAARLLCRGSRFADATRLLTLNAKQSLIPDIVDSGLADAMGSMTDLLADFRSQLNAQVPRIGELRVRRATDPLAYFGGDPTIAGDMGVDIPDNVSLAPTDASTLAGRSMFTRYTGKTGKTGRTNVTRQTSKTRRKEERKRASGKKGTVYEEEYLVNSVRRLIERVNSAVSEAQTLVDALLRRGMRERAAAIEMAMQEVLKQCVEAREEVFGLTPQTEGGEQADSPDAEYRDTEEVSLKAGQRTLAESVAATLGVREAPAVKELKQSALLN</sequence>
<evidence type="ECO:0000256" key="2">
    <source>
        <dbReference type="ARBA" id="ARBA00006086"/>
    </source>
</evidence>
<evidence type="ECO:0000259" key="11">
    <source>
        <dbReference type="Pfam" id="PF23936"/>
    </source>
</evidence>
<name>A0A5N5WJL3_9EURO</name>
<evidence type="ECO:0000259" key="7">
    <source>
        <dbReference type="Pfam" id="PF04762"/>
    </source>
</evidence>
<dbReference type="InterPro" id="IPR056167">
    <property type="entry name" value="A-sol_ELP1"/>
</dbReference>
<dbReference type="InterPro" id="IPR056164">
    <property type="entry name" value="Beta-prop_ELP1_1st"/>
</dbReference>
<evidence type="ECO:0000313" key="13">
    <source>
        <dbReference type="Proteomes" id="UP000326565"/>
    </source>
</evidence>
<evidence type="ECO:0000256" key="4">
    <source>
        <dbReference type="ARBA" id="ARBA00022694"/>
    </source>
</evidence>
<evidence type="ECO:0000256" key="5">
    <source>
        <dbReference type="PIRNR" id="PIRNR017233"/>
    </source>
</evidence>
<evidence type="ECO:0000313" key="12">
    <source>
        <dbReference type="EMBL" id="KAB8068726.1"/>
    </source>
</evidence>
<feature type="compositionally biased region" description="Basic and acidic residues" evidence="6">
    <location>
        <begin position="1285"/>
        <end position="1294"/>
    </location>
</feature>
<dbReference type="Pfam" id="PF23878">
    <property type="entry name" value="TPR_ELP1"/>
    <property type="match status" value="1"/>
</dbReference>
<dbReference type="PIRSF" id="PIRSF017233">
    <property type="entry name" value="IKAP"/>
    <property type="match status" value="1"/>
</dbReference>
<dbReference type="GO" id="GO:0000049">
    <property type="term" value="F:tRNA binding"/>
    <property type="evidence" value="ECO:0007669"/>
    <property type="project" value="TreeGrafter"/>
</dbReference>
<keyword evidence="13" id="KW-1185">Reference proteome</keyword>
<dbReference type="GO" id="GO:0002926">
    <property type="term" value="P:tRNA wobble base 5-methoxycarbonylmethyl-2-thiouridinylation"/>
    <property type="evidence" value="ECO:0007669"/>
    <property type="project" value="TreeGrafter"/>
</dbReference>
<comment type="pathway">
    <text evidence="1">tRNA modification; 5-methoxycarbonylmethyl-2-thiouridine-tRNA biosynthesis.</text>
</comment>
<dbReference type="InterPro" id="IPR006849">
    <property type="entry name" value="Elp1"/>
</dbReference>
<dbReference type="SUPFAM" id="SSF82171">
    <property type="entry name" value="DPP6 N-terminal domain-like"/>
    <property type="match status" value="1"/>
</dbReference>
<keyword evidence="5" id="KW-0539">Nucleus</keyword>
<keyword evidence="4" id="KW-0819">tRNA processing</keyword>
<reference evidence="12 13" key="1">
    <citation type="submission" date="2019-04" db="EMBL/GenBank/DDBJ databases">
        <title>Friends and foes A comparative genomics study of 23 Aspergillus species from section Flavi.</title>
        <authorList>
            <consortium name="DOE Joint Genome Institute"/>
            <person name="Kjaerbolling I."/>
            <person name="Vesth T."/>
            <person name="Frisvad J.C."/>
            <person name="Nybo J.L."/>
            <person name="Theobald S."/>
            <person name="Kildgaard S."/>
            <person name="Isbrandt T."/>
            <person name="Kuo A."/>
            <person name="Sato A."/>
            <person name="Lyhne E.K."/>
            <person name="Kogle M.E."/>
            <person name="Wiebenga A."/>
            <person name="Kun R.S."/>
            <person name="Lubbers R.J."/>
            <person name="Makela M.R."/>
            <person name="Barry K."/>
            <person name="Chovatia M."/>
            <person name="Clum A."/>
            <person name="Daum C."/>
            <person name="Haridas S."/>
            <person name="He G."/>
            <person name="LaButti K."/>
            <person name="Lipzen A."/>
            <person name="Mondo S."/>
            <person name="Riley R."/>
            <person name="Salamov A."/>
            <person name="Simmons B.A."/>
            <person name="Magnuson J.K."/>
            <person name="Henrissat B."/>
            <person name="Mortensen U.H."/>
            <person name="Larsen T.O."/>
            <person name="Devries R.P."/>
            <person name="Grigoriev I.V."/>
            <person name="Machida M."/>
            <person name="Baker S.E."/>
            <person name="Andersen M.R."/>
        </authorList>
    </citation>
    <scope>NUCLEOTIDE SEQUENCE [LARGE SCALE GENOMIC DNA]</scope>
    <source>
        <strain evidence="12 13">CBS 151.66</strain>
    </source>
</reference>
<comment type="function">
    <text evidence="5">Component of the elongator complex which is required for multiple tRNA modifications, including mcm5U (5-methoxycarbonylmethyl uridine), mcm5s2U (5-methoxycarbonylmethyl-2-thiouridine), and ncm5U (5-carbamoylmethyl uridine). The elongator complex catalyzes formation of carboxymethyluridine in the wobble base at position 34 in tRNAs.</text>
</comment>
<dbReference type="UniPathway" id="UPA00988"/>
<dbReference type="GO" id="GO:0005829">
    <property type="term" value="C:cytosol"/>
    <property type="evidence" value="ECO:0007669"/>
    <property type="project" value="TreeGrafter"/>
</dbReference>
<accession>A0A5N5WJL3</accession>
<dbReference type="OrthoDB" id="40048at2759"/>
<feature type="domain" description="ELP1 N-terminal second beta-propeller" evidence="8">
    <location>
        <begin position="407"/>
        <end position="673"/>
    </location>
</feature>
<organism evidence="12 13">
    <name type="scientific">Aspergillus leporis</name>
    <dbReference type="NCBI Taxonomy" id="41062"/>
    <lineage>
        <taxon>Eukaryota</taxon>
        <taxon>Fungi</taxon>
        <taxon>Dikarya</taxon>
        <taxon>Ascomycota</taxon>
        <taxon>Pezizomycotina</taxon>
        <taxon>Eurotiomycetes</taxon>
        <taxon>Eurotiomycetidae</taxon>
        <taxon>Eurotiales</taxon>
        <taxon>Aspergillaceae</taxon>
        <taxon>Aspergillus</taxon>
        <taxon>Aspergillus subgen. Circumdati</taxon>
    </lineage>
</organism>
<dbReference type="Pfam" id="PF04762">
    <property type="entry name" value="Beta-prop_ELP1_1st"/>
    <property type="match status" value="1"/>
</dbReference>
<gene>
    <name evidence="12" type="ORF">BDV29DRAFT_63601</name>
</gene>
<comment type="subcellular location">
    <subcellularLocation>
        <location evidence="5">Cytoplasm</location>
    </subcellularLocation>
    <subcellularLocation>
        <location evidence="5">Nucleus</location>
    </subcellularLocation>
</comment>
<feature type="region of interest" description="Disordered" evidence="6">
    <location>
        <begin position="192"/>
        <end position="212"/>
    </location>
</feature>
<feature type="region of interest" description="Disordered" evidence="6">
    <location>
        <begin position="1271"/>
        <end position="1294"/>
    </location>
</feature>
<evidence type="ECO:0000259" key="10">
    <source>
        <dbReference type="Pfam" id="PF23925"/>
    </source>
</evidence>
<feature type="domain" description="ELP1 first N-terminal beta-propeller" evidence="7">
    <location>
        <begin position="1"/>
        <end position="369"/>
    </location>
</feature>
<evidence type="ECO:0000256" key="3">
    <source>
        <dbReference type="ARBA" id="ARBA00022490"/>
    </source>
</evidence>
<dbReference type="GO" id="GO:0005634">
    <property type="term" value="C:nucleus"/>
    <property type="evidence" value="ECO:0007669"/>
    <property type="project" value="UniProtKB-SubCell"/>
</dbReference>
<protein>
    <recommendedName>
        <fullName evidence="5">Elongator complex protein 1</fullName>
    </recommendedName>
</protein>
<dbReference type="InterPro" id="IPR056169">
    <property type="entry name" value="HB_ELP1"/>
</dbReference>
<feature type="domain" description="ELP1 three-helical bundle" evidence="11">
    <location>
        <begin position="1172"/>
        <end position="1260"/>
    </location>
</feature>
<feature type="compositionally biased region" description="Low complexity" evidence="6">
    <location>
        <begin position="1171"/>
        <end position="1187"/>
    </location>
</feature>
<comment type="similarity">
    <text evidence="2 5">Belongs to the ELP1/IKA1 family.</text>
</comment>
<evidence type="ECO:0000259" key="8">
    <source>
        <dbReference type="Pfam" id="PF23797"/>
    </source>
</evidence>
<keyword evidence="3 5" id="KW-0963">Cytoplasm</keyword>
<feature type="domain" description="ELP1 alpha-solenoid" evidence="10">
    <location>
        <begin position="697"/>
        <end position="906"/>
    </location>
</feature>
<dbReference type="GO" id="GO:0033588">
    <property type="term" value="C:elongator holoenzyme complex"/>
    <property type="evidence" value="ECO:0007669"/>
    <property type="project" value="InterPro"/>
</dbReference>
<dbReference type="EMBL" id="ML732376">
    <property type="protein sequence ID" value="KAB8068726.1"/>
    <property type="molecule type" value="Genomic_DNA"/>
</dbReference>
<dbReference type="InterPro" id="IPR056165">
    <property type="entry name" value="Beta-prop_ELP1_2nd"/>
</dbReference>
<feature type="region of interest" description="Disordered" evidence="6">
    <location>
        <begin position="1171"/>
        <end position="1203"/>
    </location>
</feature>
<dbReference type="PANTHER" id="PTHR12747:SF0">
    <property type="entry name" value="ELONGATOR COMPLEX PROTEIN 1"/>
    <property type="match status" value="1"/>
</dbReference>
<feature type="domain" description="ELP1 TPR" evidence="9">
    <location>
        <begin position="915"/>
        <end position="1075"/>
    </location>
</feature>
<feature type="compositionally biased region" description="Basic and acidic residues" evidence="6">
    <location>
        <begin position="195"/>
        <end position="206"/>
    </location>
</feature>
<dbReference type="Proteomes" id="UP000326565">
    <property type="component" value="Unassembled WGS sequence"/>
</dbReference>
<dbReference type="PANTHER" id="PTHR12747">
    <property type="entry name" value="ELONGATOR COMPLEX PROTEIN 1"/>
    <property type="match status" value="1"/>
</dbReference>
<dbReference type="Pfam" id="PF23797">
    <property type="entry name" value="Beta-prop_ELP1_2nd"/>
    <property type="match status" value="1"/>
</dbReference>
<dbReference type="Pfam" id="PF23925">
    <property type="entry name" value="A-sol_ELP1"/>
    <property type="match status" value="1"/>
</dbReference>
<evidence type="ECO:0000256" key="6">
    <source>
        <dbReference type="SAM" id="MobiDB-lite"/>
    </source>
</evidence>
<proteinExistence type="inferred from homology"/>